<name>G3JL23_CORMM</name>
<dbReference type="InterPro" id="IPR036837">
    <property type="entry name" value="Cation_efflux_CTD_sf"/>
</dbReference>
<dbReference type="HOGENOM" id="CLU_013430_10_1_1"/>
<dbReference type="eggNOG" id="KOG1485">
    <property type="taxonomic scope" value="Eukaryota"/>
</dbReference>
<sequence length="643" mass="71472">MSSPSPRPPQHGRRPSLVQQDDGLYHSALPTRTGMLTSMMRSRSQQSLHTTWRGHHHHASDDGDEPPVRGRSRGHPPADDDELERLLHDENRLSQILHGPQNRSMNLIGKSNPRYRWNSYWKSEEELQGMSSKIVASVRCILSRGTKHPPMVPPLSGSPQLSDWLADTKPSSLPTRREYYERTNDLVQQYMYIDCLLDSTIPHELLNEYNAELEASAFRGVDIPNTISEEPDSSSLSGSTADRFNGGASYGSTNTLPPAVPESANRTPPLPAKRTPKDIFRSSENLTMLPQNHAADDDDDDDHPDGTRHAAADERRPLLRADAKDLENGPRPLLPWLEDAEIDSDDPIVTLAIYVNLVANVVLLAGKIVVIISVPSMSVLASLVDAVLDFLSTAIVWTTTRLIASSSSDLHRYPVGRTRLEPLGVLVFSVIMVTSFCQVALQCIQRLMGPEHEIIELGIPAIVIMATTVVIKGACWVWCRLVRNSSVRALAEDAKTDVIFNIGSILFPIIGFYGKIWWLDATGGLLLSLVVVFTWSQTSAHHVRNLTGFGAEPDERNLLLYLTMRFATAIRKIQNLRAYHAGDKLFVEVDIVLSAITPLKDSHDLSEVLTYFLESVPIVDRAFVHVDYTSYNAPTHMLKQSSS</sequence>
<accession>G3JL23</accession>
<protein>
    <submittedName>
        <fullName evidence="9">Cation diffusion facilitator 10</fullName>
    </submittedName>
</protein>
<dbReference type="GO" id="GO:0008324">
    <property type="term" value="F:monoatomic cation transmembrane transporter activity"/>
    <property type="evidence" value="ECO:0007669"/>
    <property type="project" value="InterPro"/>
</dbReference>
<feature type="domain" description="Cation efflux protein transmembrane" evidence="8">
    <location>
        <begin position="354"/>
        <end position="544"/>
    </location>
</feature>
<keyword evidence="4 7" id="KW-1133">Transmembrane helix</keyword>
<keyword evidence="10" id="KW-1185">Reference proteome</keyword>
<dbReference type="GO" id="GO:0098771">
    <property type="term" value="P:inorganic ion homeostasis"/>
    <property type="evidence" value="ECO:0007669"/>
    <property type="project" value="UniProtKB-ARBA"/>
</dbReference>
<feature type="transmembrane region" description="Helical" evidence="7">
    <location>
        <begin position="457"/>
        <end position="479"/>
    </location>
</feature>
<dbReference type="AlphaFoldDB" id="G3JL23"/>
<feature type="transmembrane region" description="Helical" evidence="7">
    <location>
        <begin position="351"/>
        <end position="372"/>
    </location>
</feature>
<evidence type="ECO:0000256" key="1">
    <source>
        <dbReference type="ARBA" id="ARBA00004141"/>
    </source>
</evidence>
<keyword evidence="3 7" id="KW-0812">Transmembrane</keyword>
<feature type="region of interest" description="Disordered" evidence="6">
    <location>
        <begin position="291"/>
        <end position="326"/>
    </location>
</feature>
<feature type="compositionally biased region" description="Basic and acidic residues" evidence="6">
    <location>
        <begin position="304"/>
        <end position="326"/>
    </location>
</feature>
<dbReference type="InterPro" id="IPR027469">
    <property type="entry name" value="Cation_efflux_TMD_sf"/>
</dbReference>
<gene>
    <name evidence="9" type="ORF">CCM_06817</name>
</gene>
<dbReference type="KEGG" id="cmt:CCM_06817"/>
<dbReference type="GO" id="GO:0030003">
    <property type="term" value="P:intracellular monoatomic cation homeostasis"/>
    <property type="evidence" value="ECO:0007669"/>
    <property type="project" value="UniProtKB-ARBA"/>
</dbReference>
<evidence type="ECO:0000256" key="5">
    <source>
        <dbReference type="ARBA" id="ARBA00023136"/>
    </source>
</evidence>
<evidence type="ECO:0000313" key="10">
    <source>
        <dbReference type="Proteomes" id="UP000001610"/>
    </source>
</evidence>
<feature type="region of interest" description="Disordered" evidence="6">
    <location>
        <begin position="1"/>
        <end position="81"/>
    </location>
</feature>
<proteinExistence type="predicted"/>
<dbReference type="FunFam" id="3.30.70.1350:FF:000004">
    <property type="entry name" value="Cation diffusion facilitator 10"/>
    <property type="match status" value="1"/>
</dbReference>
<keyword evidence="5 7" id="KW-0472">Membrane</keyword>
<dbReference type="Gene3D" id="1.20.1510.10">
    <property type="entry name" value="Cation efflux protein transmembrane domain"/>
    <property type="match status" value="1"/>
</dbReference>
<dbReference type="EMBL" id="JH126403">
    <property type="protein sequence ID" value="EGX90397.1"/>
    <property type="molecule type" value="Genomic_DNA"/>
</dbReference>
<comment type="subcellular location">
    <subcellularLocation>
        <location evidence="1">Membrane</location>
        <topology evidence="1">Multi-pass membrane protein</topology>
    </subcellularLocation>
</comment>
<dbReference type="SUPFAM" id="SSF161111">
    <property type="entry name" value="Cation efflux protein transmembrane domain-like"/>
    <property type="match status" value="1"/>
</dbReference>
<dbReference type="OrthoDB" id="78296at2759"/>
<keyword evidence="2" id="KW-0813">Transport</keyword>
<dbReference type="InterPro" id="IPR050291">
    <property type="entry name" value="CDF_Transporter"/>
</dbReference>
<dbReference type="InParanoid" id="G3JL23"/>
<dbReference type="Pfam" id="PF01545">
    <property type="entry name" value="Cation_efflux"/>
    <property type="match status" value="1"/>
</dbReference>
<evidence type="ECO:0000256" key="3">
    <source>
        <dbReference type="ARBA" id="ARBA00022692"/>
    </source>
</evidence>
<dbReference type="PANTHER" id="PTHR43840:SF4">
    <property type="entry name" value="CDF DIVALENT METAL CATION TRANSPORTER (EUROFUNG)"/>
    <property type="match status" value="1"/>
</dbReference>
<dbReference type="STRING" id="983644.G3JL23"/>
<reference evidence="9 10" key="1">
    <citation type="journal article" date="2011" name="Genome Biol.">
        <title>Genome sequence of the insect pathogenic fungus Cordyceps militaris, a valued traditional Chinese medicine.</title>
        <authorList>
            <person name="Zheng P."/>
            <person name="Xia Y."/>
            <person name="Xiao G."/>
            <person name="Xiong C."/>
            <person name="Hu X."/>
            <person name="Zhang S."/>
            <person name="Zheng H."/>
            <person name="Huang Y."/>
            <person name="Zhou Y."/>
            <person name="Wang S."/>
            <person name="Zhao G.P."/>
            <person name="Liu X."/>
            <person name="St Leger R.J."/>
            <person name="Wang C."/>
        </authorList>
    </citation>
    <scope>NUCLEOTIDE SEQUENCE [LARGE SCALE GENOMIC DNA]</scope>
    <source>
        <strain evidence="9 10">CM01</strain>
    </source>
</reference>
<dbReference type="RefSeq" id="XP_006672018.1">
    <property type="nucleotide sequence ID" value="XM_006671955.1"/>
</dbReference>
<feature type="compositionally biased region" description="Polar residues" evidence="6">
    <location>
        <begin position="34"/>
        <end position="50"/>
    </location>
</feature>
<evidence type="ECO:0000313" key="9">
    <source>
        <dbReference type="EMBL" id="EGX90397.1"/>
    </source>
</evidence>
<evidence type="ECO:0000256" key="6">
    <source>
        <dbReference type="SAM" id="MobiDB-lite"/>
    </source>
</evidence>
<evidence type="ECO:0000256" key="7">
    <source>
        <dbReference type="SAM" id="Phobius"/>
    </source>
</evidence>
<feature type="transmembrane region" description="Helical" evidence="7">
    <location>
        <begin position="423"/>
        <end position="445"/>
    </location>
</feature>
<dbReference type="Proteomes" id="UP000001610">
    <property type="component" value="Unassembled WGS sequence"/>
</dbReference>
<dbReference type="Gene3D" id="3.30.70.1350">
    <property type="entry name" value="Cation efflux protein, cytoplasmic domain"/>
    <property type="match status" value="1"/>
</dbReference>
<feature type="region of interest" description="Disordered" evidence="6">
    <location>
        <begin position="224"/>
        <end position="277"/>
    </location>
</feature>
<dbReference type="FunFam" id="1.20.1510.10:FF:000005">
    <property type="entry name" value="Putative Cation diffusion facilitator 1"/>
    <property type="match status" value="1"/>
</dbReference>
<dbReference type="GeneID" id="18168828"/>
<evidence type="ECO:0000259" key="8">
    <source>
        <dbReference type="Pfam" id="PF01545"/>
    </source>
</evidence>
<dbReference type="VEuPathDB" id="FungiDB:CCM_06817"/>
<evidence type="ECO:0000256" key="2">
    <source>
        <dbReference type="ARBA" id="ARBA00022448"/>
    </source>
</evidence>
<dbReference type="OMA" id="KKPIREY"/>
<evidence type="ECO:0000256" key="4">
    <source>
        <dbReference type="ARBA" id="ARBA00022989"/>
    </source>
</evidence>
<dbReference type="PANTHER" id="PTHR43840">
    <property type="entry name" value="MITOCHONDRIAL METAL TRANSPORTER 1-RELATED"/>
    <property type="match status" value="1"/>
</dbReference>
<organism evidence="9 10">
    <name type="scientific">Cordyceps militaris (strain CM01)</name>
    <name type="common">Caterpillar fungus</name>
    <dbReference type="NCBI Taxonomy" id="983644"/>
    <lineage>
        <taxon>Eukaryota</taxon>
        <taxon>Fungi</taxon>
        <taxon>Dikarya</taxon>
        <taxon>Ascomycota</taxon>
        <taxon>Pezizomycotina</taxon>
        <taxon>Sordariomycetes</taxon>
        <taxon>Hypocreomycetidae</taxon>
        <taxon>Hypocreales</taxon>
        <taxon>Cordycipitaceae</taxon>
        <taxon>Cordyceps</taxon>
    </lineage>
</organism>
<dbReference type="SUPFAM" id="SSF160240">
    <property type="entry name" value="Cation efflux protein cytoplasmic domain-like"/>
    <property type="match status" value="1"/>
</dbReference>
<dbReference type="GO" id="GO:0016020">
    <property type="term" value="C:membrane"/>
    <property type="evidence" value="ECO:0007669"/>
    <property type="project" value="UniProtKB-SubCell"/>
</dbReference>
<dbReference type="InterPro" id="IPR058533">
    <property type="entry name" value="Cation_efflux_TM"/>
</dbReference>